<protein>
    <recommendedName>
        <fullName evidence="3">F-box domain-containing protein</fullName>
    </recommendedName>
</protein>
<evidence type="ECO:0000313" key="2">
    <source>
        <dbReference type="Proteomes" id="UP000230605"/>
    </source>
</evidence>
<sequence>MASLLESLPAELLSNVLDEVDKSLDGLRGRNRLQIFRNISCVCHHLRDASESYFYREVIIGPDCKSDVWRLVLRTLCDQPHLRKYVLSITGPVNHEVAKPLSAQEHALFRTALAMEHKCTGLEDTYPEIRPALLAGCHTAGIVLLLAFATNLEKLDLDFSGWHSPSRCRYCLCMSPLLVTLFSRHGAASYRRLKCVILKGAVPIGISFDAISNMLGSVSGIQLLSMTHLREGKCFRTTTSARSRIKVLQFDCCRASVGSMATLVESCRALESLSISWLPYVAVDIRRLSKSISQHAATLRTLRLSSYDLGFLYVIPFLENLTNLWSLDIDEHFLTGGDPLGPNWPPLPVLPSQLQHLDVASGAPPADFPPILEGLAPHLQNLACIRVRLRRFDRTDFTEFIEKKEIRHGLRFREDKPWLISCSALEDCLTFDCARTDEKSVRDSFLEVAAELANKGMLRTMRDYFLTGQLAYRPRSCCRVYEKELSVRYPRRLMDVSYITSPDEPAGELAA</sequence>
<dbReference type="OrthoDB" id="2520703at2759"/>
<accession>A0A2G5HAU1</accession>
<dbReference type="SUPFAM" id="SSF52047">
    <property type="entry name" value="RNI-like"/>
    <property type="match status" value="1"/>
</dbReference>
<evidence type="ECO:0008006" key="3">
    <source>
        <dbReference type="Google" id="ProtNLM"/>
    </source>
</evidence>
<comment type="caution">
    <text evidence="1">The sequence shown here is derived from an EMBL/GenBank/DDBJ whole genome shotgun (WGS) entry which is preliminary data.</text>
</comment>
<dbReference type="Proteomes" id="UP000230605">
    <property type="component" value="Chromosome 5"/>
</dbReference>
<dbReference type="EMBL" id="LKMD01000108">
    <property type="protein sequence ID" value="PIA89664.1"/>
    <property type="molecule type" value="Genomic_DNA"/>
</dbReference>
<dbReference type="InterPro" id="IPR032675">
    <property type="entry name" value="LRR_dom_sf"/>
</dbReference>
<dbReference type="AlphaFoldDB" id="A0A2G5HAU1"/>
<gene>
    <name evidence="1" type="ORF">CB0940_07395</name>
</gene>
<organism evidence="1 2">
    <name type="scientific">Cercospora beticola</name>
    <name type="common">Sugarbeet leaf spot fungus</name>
    <dbReference type="NCBI Taxonomy" id="122368"/>
    <lineage>
        <taxon>Eukaryota</taxon>
        <taxon>Fungi</taxon>
        <taxon>Dikarya</taxon>
        <taxon>Ascomycota</taxon>
        <taxon>Pezizomycotina</taxon>
        <taxon>Dothideomycetes</taxon>
        <taxon>Dothideomycetidae</taxon>
        <taxon>Mycosphaerellales</taxon>
        <taxon>Mycosphaerellaceae</taxon>
        <taxon>Cercospora</taxon>
    </lineage>
</organism>
<evidence type="ECO:0000313" key="1">
    <source>
        <dbReference type="EMBL" id="PIA89664.1"/>
    </source>
</evidence>
<dbReference type="Gene3D" id="3.80.10.10">
    <property type="entry name" value="Ribonuclease Inhibitor"/>
    <property type="match status" value="1"/>
</dbReference>
<reference evidence="1 2" key="1">
    <citation type="submission" date="2015-10" db="EMBL/GenBank/DDBJ databases">
        <title>The cercosporin biosynthetic gene cluster was horizontally transferred to several fungal lineages and shown to be expanded in Cercospora beticola based on microsynteny with recipient genomes.</title>
        <authorList>
            <person name="De Jonge R."/>
            <person name="Ebert M.K."/>
            <person name="Suttle J.C."/>
            <person name="Jurick Ii W.M."/>
            <person name="Secor G.A."/>
            <person name="Thomma B.P."/>
            <person name="Van De Peer Y."/>
            <person name="Bolton M.D."/>
        </authorList>
    </citation>
    <scope>NUCLEOTIDE SEQUENCE [LARGE SCALE GENOMIC DNA]</scope>
    <source>
        <strain evidence="1 2">09-40</strain>
    </source>
</reference>
<proteinExistence type="predicted"/>
<name>A0A2G5HAU1_CERBT</name>